<feature type="compositionally biased region" description="Basic and acidic residues" evidence="1">
    <location>
        <begin position="63"/>
        <end position="79"/>
    </location>
</feature>
<feature type="compositionally biased region" description="Basic and acidic residues" evidence="1">
    <location>
        <begin position="86"/>
        <end position="99"/>
    </location>
</feature>
<proteinExistence type="predicted"/>
<reference evidence="3" key="1">
    <citation type="submission" date="2021-02" db="EMBL/GenBank/DDBJ databases">
        <authorList>
            <person name="Nowell W R."/>
        </authorList>
    </citation>
    <scope>NUCLEOTIDE SEQUENCE</scope>
</reference>
<evidence type="ECO:0000313" key="4">
    <source>
        <dbReference type="Proteomes" id="UP000681720"/>
    </source>
</evidence>
<dbReference type="Proteomes" id="UP000681967">
    <property type="component" value="Unassembled WGS sequence"/>
</dbReference>
<gene>
    <name evidence="2" type="ORF">BYL167_LOCUS75887</name>
    <name evidence="3" type="ORF">GIL414_LOCUS87513</name>
</gene>
<protein>
    <submittedName>
        <fullName evidence="3">Uncharacterized protein</fullName>
    </submittedName>
</protein>
<feature type="region of interest" description="Disordered" evidence="1">
    <location>
        <begin position="1"/>
        <end position="99"/>
    </location>
</feature>
<sequence length="99" mass="11150">LSPQQQESYKIKAPNKAHHDTSNKEEAKPQKSHTHTTSACHQSEAKAKSNTLHNATCSKNSSKKKENVKMKKNAHEKIASQKLPHHHEEAHEVDINLTD</sequence>
<feature type="compositionally biased region" description="Polar residues" evidence="1">
    <location>
        <begin position="48"/>
        <end position="57"/>
    </location>
</feature>
<evidence type="ECO:0000256" key="1">
    <source>
        <dbReference type="SAM" id="MobiDB-lite"/>
    </source>
</evidence>
<feature type="compositionally biased region" description="Basic and acidic residues" evidence="1">
    <location>
        <begin position="17"/>
        <end position="29"/>
    </location>
</feature>
<evidence type="ECO:0000313" key="2">
    <source>
        <dbReference type="EMBL" id="CAF5165829.1"/>
    </source>
</evidence>
<dbReference type="EMBL" id="CAJOBH010272460">
    <property type="protein sequence ID" value="CAF5165829.1"/>
    <property type="molecule type" value="Genomic_DNA"/>
</dbReference>
<organism evidence="3 4">
    <name type="scientific">Rotaria magnacalcarata</name>
    <dbReference type="NCBI Taxonomy" id="392030"/>
    <lineage>
        <taxon>Eukaryota</taxon>
        <taxon>Metazoa</taxon>
        <taxon>Spiralia</taxon>
        <taxon>Gnathifera</taxon>
        <taxon>Rotifera</taxon>
        <taxon>Eurotatoria</taxon>
        <taxon>Bdelloidea</taxon>
        <taxon>Philodinida</taxon>
        <taxon>Philodinidae</taxon>
        <taxon>Rotaria</taxon>
    </lineage>
</organism>
<dbReference type="AlphaFoldDB" id="A0A8S3K5C0"/>
<comment type="caution">
    <text evidence="3">The sequence shown here is derived from an EMBL/GenBank/DDBJ whole genome shotgun (WGS) entry which is preliminary data.</text>
</comment>
<dbReference type="Proteomes" id="UP000681720">
    <property type="component" value="Unassembled WGS sequence"/>
</dbReference>
<dbReference type="EMBL" id="CAJOBJ010380285">
    <property type="protein sequence ID" value="CAF5227181.1"/>
    <property type="molecule type" value="Genomic_DNA"/>
</dbReference>
<evidence type="ECO:0000313" key="3">
    <source>
        <dbReference type="EMBL" id="CAF5227181.1"/>
    </source>
</evidence>
<name>A0A8S3K5C0_9BILA</name>
<feature type="non-terminal residue" evidence="3">
    <location>
        <position position="1"/>
    </location>
</feature>
<accession>A0A8S3K5C0</accession>